<accession>A0A1G9M9I9</accession>
<dbReference type="RefSeq" id="WP_139166753.1">
    <property type="nucleotide sequence ID" value="NZ_FNGE01000019.1"/>
</dbReference>
<dbReference type="STRING" id="525640.SAMN04487971_11920"/>
<dbReference type="EMBL" id="FNGE01000019">
    <property type="protein sequence ID" value="SDL70784.1"/>
    <property type="molecule type" value="Genomic_DNA"/>
</dbReference>
<organism evidence="1 2">
    <name type="scientific">Paracoccus chinensis</name>
    <dbReference type="NCBI Taxonomy" id="525640"/>
    <lineage>
        <taxon>Bacteria</taxon>
        <taxon>Pseudomonadati</taxon>
        <taxon>Pseudomonadota</taxon>
        <taxon>Alphaproteobacteria</taxon>
        <taxon>Rhodobacterales</taxon>
        <taxon>Paracoccaceae</taxon>
        <taxon>Paracoccus</taxon>
    </lineage>
</organism>
<evidence type="ECO:0000313" key="2">
    <source>
        <dbReference type="Proteomes" id="UP000199555"/>
    </source>
</evidence>
<dbReference type="OrthoDB" id="7488837at2"/>
<dbReference type="Proteomes" id="UP000199555">
    <property type="component" value="Unassembled WGS sequence"/>
</dbReference>
<evidence type="ECO:0000313" key="1">
    <source>
        <dbReference type="EMBL" id="SDL70784.1"/>
    </source>
</evidence>
<name>A0A1G9M9I9_9RHOB</name>
<keyword evidence="2" id="KW-1185">Reference proteome</keyword>
<dbReference type="AlphaFoldDB" id="A0A1G9M9I9"/>
<proteinExistence type="predicted"/>
<gene>
    <name evidence="1" type="ORF">SAMN04487971_11920</name>
</gene>
<sequence>MSEEELMLCALITDARRSDSETPVISPGGYMRGMVEACQLGNLNLAGSLIGLNERRLAEEQGRGQ</sequence>
<reference evidence="2" key="1">
    <citation type="submission" date="2016-10" db="EMBL/GenBank/DDBJ databases">
        <authorList>
            <person name="Varghese N."/>
            <person name="Submissions S."/>
        </authorList>
    </citation>
    <scope>NUCLEOTIDE SEQUENCE [LARGE SCALE GENOMIC DNA]</scope>
    <source>
        <strain evidence="2">CGMCC 1.7655</strain>
    </source>
</reference>
<protein>
    <submittedName>
        <fullName evidence="1">Replication initiation protein RepC</fullName>
    </submittedName>
</protein>